<name>A0A6C0GFX5_9BACT</name>
<dbReference type="RefSeq" id="WP_162442940.1">
    <property type="nucleotide sequence ID" value="NZ_CP048222.1"/>
</dbReference>
<reference evidence="1 2" key="1">
    <citation type="submission" date="2020-01" db="EMBL/GenBank/DDBJ databases">
        <authorList>
            <person name="Kim M.K."/>
        </authorList>
    </citation>
    <scope>NUCLEOTIDE SEQUENCE [LARGE SCALE GENOMIC DNA]</scope>
    <source>
        <strain evidence="1 2">172606-1</strain>
    </source>
</reference>
<accession>A0A6C0GFX5</accession>
<gene>
    <name evidence="1" type="ORF">GXP67_09575</name>
</gene>
<sequence length="99" mass="11306">MKALFILLFTILLLSGIAIHKRRTDTTSSMTSQAAHEYAMRNLQTGHLQFYSRISLNTINDGPLQLCPQELKQQALANQEVVFARQLARALSYYHSKLR</sequence>
<dbReference type="Proteomes" id="UP000480178">
    <property type="component" value="Chromosome"/>
</dbReference>
<evidence type="ECO:0000313" key="1">
    <source>
        <dbReference type="EMBL" id="QHT66888.1"/>
    </source>
</evidence>
<organism evidence="1 2">
    <name type="scientific">Rhodocytophaga rosea</name>
    <dbReference type="NCBI Taxonomy" id="2704465"/>
    <lineage>
        <taxon>Bacteria</taxon>
        <taxon>Pseudomonadati</taxon>
        <taxon>Bacteroidota</taxon>
        <taxon>Cytophagia</taxon>
        <taxon>Cytophagales</taxon>
        <taxon>Rhodocytophagaceae</taxon>
        <taxon>Rhodocytophaga</taxon>
    </lineage>
</organism>
<protein>
    <submittedName>
        <fullName evidence="1">Uncharacterized protein</fullName>
    </submittedName>
</protein>
<proteinExistence type="predicted"/>
<evidence type="ECO:0000313" key="2">
    <source>
        <dbReference type="Proteomes" id="UP000480178"/>
    </source>
</evidence>
<dbReference type="KEGG" id="rhoz:GXP67_09575"/>
<dbReference type="AlphaFoldDB" id="A0A6C0GFX5"/>
<keyword evidence="2" id="KW-1185">Reference proteome</keyword>
<dbReference type="EMBL" id="CP048222">
    <property type="protein sequence ID" value="QHT66888.1"/>
    <property type="molecule type" value="Genomic_DNA"/>
</dbReference>